<evidence type="ECO:0000313" key="5">
    <source>
        <dbReference type="Proteomes" id="UP000094056"/>
    </source>
</evidence>
<dbReference type="Pfam" id="PF00072">
    <property type="entry name" value="Response_reg"/>
    <property type="match status" value="1"/>
</dbReference>
<dbReference type="InterPro" id="IPR001789">
    <property type="entry name" value="Sig_transdc_resp-reg_receiver"/>
</dbReference>
<dbReference type="EMBL" id="MAYW01000216">
    <property type="protein sequence ID" value="ODS30492.1"/>
    <property type="molecule type" value="Genomic_DNA"/>
</dbReference>
<dbReference type="GO" id="GO:0000160">
    <property type="term" value="P:phosphorelay signal transduction system"/>
    <property type="evidence" value="ECO:0007669"/>
    <property type="project" value="InterPro"/>
</dbReference>
<dbReference type="PANTHER" id="PTHR44591:SF3">
    <property type="entry name" value="RESPONSE REGULATORY DOMAIN-CONTAINING PROTEIN"/>
    <property type="match status" value="1"/>
</dbReference>
<dbReference type="SMART" id="SM00448">
    <property type="entry name" value="REC"/>
    <property type="match status" value="1"/>
</dbReference>
<dbReference type="Proteomes" id="UP000094056">
    <property type="component" value="Unassembled WGS sequence"/>
</dbReference>
<reference evidence="4 5" key="1">
    <citation type="submission" date="2016-07" db="EMBL/GenBank/DDBJ databases">
        <title>Draft genome of Scalindua rubra, obtained from a brine-seawater interface in the Red Sea, sheds light on salt adaptation in anammox bacteria.</title>
        <authorList>
            <person name="Speth D.R."/>
            <person name="Lagkouvardos I."/>
            <person name="Wang Y."/>
            <person name="Qian P.-Y."/>
            <person name="Dutilh B.E."/>
            <person name="Jetten M.S."/>
        </authorList>
    </citation>
    <scope>NUCLEOTIDE SEQUENCE [LARGE SCALE GENOMIC DNA]</scope>
    <source>
        <strain evidence="4">BSI-1</strain>
    </source>
</reference>
<keyword evidence="1" id="KW-0597">Phosphoprotein</keyword>
<organism evidence="4 5">
    <name type="scientific">Candidatus Scalindua rubra</name>
    <dbReference type="NCBI Taxonomy" id="1872076"/>
    <lineage>
        <taxon>Bacteria</taxon>
        <taxon>Pseudomonadati</taxon>
        <taxon>Planctomycetota</taxon>
        <taxon>Candidatus Brocadiia</taxon>
        <taxon>Candidatus Brocadiales</taxon>
        <taxon>Candidatus Scalinduaceae</taxon>
        <taxon>Candidatus Scalindua</taxon>
    </lineage>
</organism>
<dbReference type="Gene3D" id="3.40.50.2300">
    <property type="match status" value="1"/>
</dbReference>
<proteinExistence type="predicted"/>
<protein>
    <submittedName>
        <fullName evidence="4">Putative transcriptional regulator</fullName>
    </submittedName>
</protein>
<dbReference type="InterPro" id="IPR011006">
    <property type="entry name" value="CheY-like_superfamily"/>
</dbReference>
<evidence type="ECO:0000313" key="4">
    <source>
        <dbReference type="EMBL" id="ODS30492.1"/>
    </source>
</evidence>
<evidence type="ECO:0000256" key="2">
    <source>
        <dbReference type="PROSITE-ProRule" id="PRU00169"/>
    </source>
</evidence>
<evidence type="ECO:0000259" key="3">
    <source>
        <dbReference type="PROSITE" id="PS50110"/>
    </source>
</evidence>
<comment type="caution">
    <text evidence="2">Lacks conserved residue(s) required for the propagation of feature annotation.</text>
</comment>
<name>A0A1E3X4K9_9BACT</name>
<dbReference type="PROSITE" id="PS50110">
    <property type="entry name" value="RESPONSE_REGULATORY"/>
    <property type="match status" value="1"/>
</dbReference>
<sequence>MSATRILIIAYARETVDELRDFFELHGYETEVALNSKVAAAILEERRMDLAIIGFKVQDVSGIEILENIRTVDPFIPVILIHGNNSKRIKSLVKKAGAQEYIPEPIEWNSFLRTVKKVLTSHVSKVG</sequence>
<dbReference type="PANTHER" id="PTHR44591">
    <property type="entry name" value="STRESS RESPONSE REGULATOR PROTEIN 1"/>
    <property type="match status" value="1"/>
</dbReference>
<evidence type="ECO:0000256" key="1">
    <source>
        <dbReference type="ARBA" id="ARBA00022553"/>
    </source>
</evidence>
<dbReference type="AlphaFoldDB" id="A0A1E3X4K9"/>
<gene>
    <name evidence="4" type="ORF">SCARUB_04396</name>
</gene>
<comment type="caution">
    <text evidence="4">The sequence shown here is derived from an EMBL/GenBank/DDBJ whole genome shotgun (WGS) entry which is preliminary data.</text>
</comment>
<feature type="domain" description="Response regulatory" evidence="3">
    <location>
        <begin position="5"/>
        <end position="119"/>
    </location>
</feature>
<dbReference type="SUPFAM" id="SSF52172">
    <property type="entry name" value="CheY-like"/>
    <property type="match status" value="1"/>
</dbReference>
<accession>A0A1E3X4K9</accession>
<dbReference type="InterPro" id="IPR050595">
    <property type="entry name" value="Bact_response_regulator"/>
</dbReference>